<evidence type="ECO:0000313" key="8">
    <source>
        <dbReference type="EMBL" id="KAF6500980.1"/>
    </source>
</evidence>
<dbReference type="PANTHER" id="PTHR24346:SF30">
    <property type="entry name" value="MATERNAL EMBRYONIC LEUCINE ZIPPER KINASE"/>
    <property type="match status" value="1"/>
</dbReference>
<dbReference type="Proteomes" id="UP000550707">
    <property type="component" value="Unassembled WGS sequence"/>
</dbReference>
<keyword evidence="9" id="KW-1185">Reference proteome</keyword>
<organism evidence="8 9">
    <name type="scientific">Molossus molossus</name>
    <name type="common">Pallas' mastiff bat</name>
    <name type="synonym">Vespertilio molossus</name>
    <dbReference type="NCBI Taxonomy" id="27622"/>
    <lineage>
        <taxon>Eukaryota</taxon>
        <taxon>Metazoa</taxon>
        <taxon>Chordata</taxon>
        <taxon>Craniata</taxon>
        <taxon>Vertebrata</taxon>
        <taxon>Euteleostomi</taxon>
        <taxon>Mammalia</taxon>
        <taxon>Eutheria</taxon>
        <taxon>Laurasiatheria</taxon>
        <taxon>Chiroptera</taxon>
        <taxon>Yangochiroptera</taxon>
        <taxon>Molossidae</taxon>
        <taxon>Molossus</taxon>
    </lineage>
</organism>
<dbReference type="GO" id="GO:0004674">
    <property type="term" value="F:protein serine/threonine kinase activity"/>
    <property type="evidence" value="ECO:0007669"/>
    <property type="project" value="UniProtKB-KW"/>
</dbReference>
<keyword evidence="6" id="KW-0067">ATP-binding</keyword>
<accession>A0A7J8JWY1</accession>
<dbReference type="GO" id="GO:0005737">
    <property type="term" value="C:cytoplasm"/>
    <property type="evidence" value="ECO:0007669"/>
    <property type="project" value="TreeGrafter"/>
</dbReference>
<dbReference type="SMART" id="SM00220">
    <property type="entry name" value="S_TKc"/>
    <property type="match status" value="1"/>
</dbReference>
<dbReference type="SUPFAM" id="SSF56112">
    <property type="entry name" value="Protein kinase-like (PK-like)"/>
    <property type="match status" value="1"/>
</dbReference>
<dbReference type="AlphaFoldDB" id="A0A7J8JWY1"/>
<dbReference type="PROSITE" id="PS50011">
    <property type="entry name" value="PROTEIN_KINASE_DOM"/>
    <property type="match status" value="1"/>
</dbReference>
<keyword evidence="4" id="KW-0547">Nucleotide-binding</keyword>
<evidence type="ECO:0000313" key="9">
    <source>
        <dbReference type="Proteomes" id="UP000550707"/>
    </source>
</evidence>
<evidence type="ECO:0000256" key="2">
    <source>
        <dbReference type="ARBA" id="ARBA00022527"/>
    </source>
</evidence>
<dbReference type="InterPro" id="IPR011009">
    <property type="entry name" value="Kinase-like_dom_sf"/>
</dbReference>
<evidence type="ECO:0000256" key="4">
    <source>
        <dbReference type="ARBA" id="ARBA00022741"/>
    </source>
</evidence>
<dbReference type="EMBL" id="JACASF010000001">
    <property type="protein sequence ID" value="KAF6500980.1"/>
    <property type="molecule type" value="Genomic_DNA"/>
</dbReference>
<sequence>MFRQLTSAVHDCHQQGIVHRDLQPENILLHDDMNVKLADSGLSAEFTDENLTTFCGTSAYMAPEAVTFQPCYSPTGDMWALGVILYLMLTREMLFVGHFYVEMGELIVNGEFLEPSYISQECLTLLRKLMTVNCNQRPTLEKIMKDPWVSKDAGEELRPYIELPWGDLDPQLTEKNEKPWI</sequence>
<name>A0A7J8JWY1_MOLMO</name>
<reference evidence="8 9" key="1">
    <citation type="journal article" date="2020" name="Nature">
        <title>Six reference-quality genomes reveal evolution of bat adaptations.</title>
        <authorList>
            <person name="Jebb D."/>
            <person name="Huang Z."/>
            <person name="Pippel M."/>
            <person name="Hughes G.M."/>
            <person name="Lavrichenko K."/>
            <person name="Devanna P."/>
            <person name="Winkler S."/>
            <person name="Jermiin L.S."/>
            <person name="Skirmuntt E.C."/>
            <person name="Katzourakis A."/>
            <person name="Burkitt-Gray L."/>
            <person name="Ray D.A."/>
            <person name="Sullivan K.A.M."/>
            <person name="Roscito J.G."/>
            <person name="Kirilenko B.M."/>
            <person name="Davalos L.M."/>
            <person name="Corthals A.P."/>
            <person name="Power M.L."/>
            <person name="Jones G."/>
            <person name="Ransome R.D."/>
            <person name="Dechmann D.K.N."/>
            <person name="Locatelli A.G."/>
            <person name="Puechmaille S.J."/>
            <person name="Fedrigo O."/>
            <person name="Jarvis E.D."/>
            <person name="Hiller M."/>
            <person name="Vernes S.C."/>
            <person name="Myers E.W."/>
            <person name="Teeling E.C."/>
        </authorList>
    </citation>
    <scope>NUCLEOTIDE SEQUENCE [LARGE SCALE GENOMIC DNA]</scope>
    <source>
        <strain evidence="8">MMolMol1</strain>
        <tissue evidence="8">Muscle</tissue>
    </source>
</reference>
<protein>
    <recommendedName>
        <fullName evidence="1">non-specific serine/threonine protein kinase</fullName>
        <ecNumber evidence="1">2.7.11.1</ecNumber>
    </recommendedName>
</protein>
<keyword evidence="5" id="KW-0418">Kinase</keyword>
<dbReference type="PANTHER" id="PTHR24346">
    <property type="entry name" value="MAP/MICROTUBULE AFFINITY-REGULATING KINASE"/>
    <property type="match status" value="1"/>
</dbReference>
<feature type="domain" description="Protein kinase" evidence="7">
    <location>
        <begin position="1"/>
        <end position="149"/>
    </location>
</feature>
<keyword evidence="3" id="KW-0808">Transferase</keyword>
<evidence type="ECO:0000256" key="3">
    <source>
        <dbReference type="ARBA" id="ARBA00022679"/>
    </source>
</evidence>
<dbReference type="GO" id="GO:0005524">
    <property type="term" value="F:ATP binding"/>
    <property type="evidence" value="ECO:0007669"/>
    <property type="project" value="UniProtKB-KW"/>
</dbReference>
<evidence type="ECO:0000256" key="5">
    <source>
        <dbReference type="ARBA" id="ARBA00022777"/>
    </source>
</evidence>
<keyword evidence="2" id="KW-0723">Serine/threonine-protein kinase</keyword>
<evidence type="ECO:0000259" key="7">
    <source>
        <dbReference type="PROSITE" id="PS50011"/>
    </source>
</evidence>
<evidence type="ECO:0000256" key="1">
    <source>
        <dbReference type="ARBA" id="ARBA00012513"/>
    </source>
</evidence>
<comment type="caution">
    <text evidence="8">The sequence shown here is derived from an EMBL/GenBank/DDBJ whole genome shotgun (WGS) entry which is preliminary data.</text>
</comment>
<dbReference type="Gene3D" id="1.10.510.10">
    <property type="entry name" value="Transferase(Phosphotransferase) domain 1"/>
    <property type="match status" value="1"/>
</dbReference>
<proteinExistence type="predicted"/>
<dbReference type="Pfam" id="PF00069">
    <property type="entry name" value="Pkinase"/>
    <property type="match status" value="1"/>
</dbReference>
<dbReference type="GO" id="GO:0035556">
    <property type="term" value="P:intracellular signal transduction"/>
    <property type="evidence" value="ECO:0007669"/>
    <property type="project" value="TreeGrafter"/>
</dbReference>
<dbReference type="InParanoid" id="A0A7J8JWY1"/>
<dbReference type="EC" id="2.7.11.1" evidence="1"/>
<gene>
    <name evidence="8" type="ORF">HJG59_007993</name>
</gene>
<dbReference type="InterPro" id="IPR000719">
    <property type="entry name" value="Prot_kinase_dom"/>
</dbReference>
<evidence type="ECO:0000256" key="6">
    <source>
        <dbReference type="ARBA" id="ARBA00022840"/>
    </source>
</evidence>